<keyword evidence="2" id="KW-1185">Reference proteome</keyword>
<sequence length="132" mass="14327">MSIAAYKRTIRESETPRQIERRVLAQLTARLEDAAQAYDTAATAPERIAILAGGLRDALAENVTVWLHFRYDLSSPANELPPALRVQLISLSLWIEKQTNRILGGGQGLVQLAAVNRSVVDGLAGRAPSPQA</sequence>
<name>Q2CGH3_OCEGH</name>
<dbReference type="eggNOG" id="COG5442">
    <property type="taxonomic scope" value="Bacteria"/>
</dbReference>
<gene>
    <name evidence="1" type="ORF">OG2516_06766</name>
</gene>
<reference evidence="1 2" key="1">
    <citation type="journal article" date="2010" name="J. Bacteriol.">
        <title>Genome sequences of Oceanicola granulosus HTCC2516(T) and Oceanicola batsensis HTCC2597(TDelta).</title>
        <authorList>
            <person name="Thrash J.C."/>
            <person name="Cho J.C."/>
            <person name="Vergin K.L."/>
            <person name="Giovannoni S.J."/>
        </authorList>
    </citation>
    <scope>NUCLEOTIDE SEQUENCE [LARGE SCALE GENOMIC DNA]</scope>
    <source>
        <strain evidence="2">ATCC BAA-861 / DSM 15982 / KCTC 12143 / HTCC2516</strain>
    </source>
</reference>
<dbReference type="AlphaFoldDB" id="Q2CGH3"/>
<dbReference type="InterPro" id="IPR010845">
    <property type="entry name" value="FlaF"/>
</dbReference>
<protein>
    <recommendedName>
        <fullName evidence="3">FlaF protein</fullName>
    </recommendedName>
</protein>
<dbReference type="Proteomes" id="UP000003635">
    <property type="component" value="Unassembled WGS sequence"/>
</dbReference>
<proteinExistence type="predicted"/>
<dbReference type="EMBL" id="AAOT01000009">
    <property type="protein sequence ID" value="EAR51745.1"/>
    <property type="molecule type" value="Genomic_DNA"/>
</dbReference>
<evidence type="ECO:0000313" key="2">
    <source>
        <dbReference type="Proteomes" id="UP000003635"/>
    </source>
</evidence>
<dbReference type="OrthoDB" id="9808944at2"/>
<evidence type="ECO:0000313" key="1">
    <source>
        <dbReference type="EMBL" id="EAR51745.1"/>
    </source>
</evidence>
<dbReference type="HOGENOM" id="CLU_141460_1_0_5"/>
<dbReference type="Pfam" id="PF07309">
    <property type="entry name" value="FlaF"/>
    <property type="match status" value="1"/>
</dbReference>
<dbReference type="GO" id="GO:0044781">
    <property type="term" value="P:bacterial-type flagellum organization"/>
    <property type="evidence" value="ECO:0007669"/>
    <property type="project" value="InterPro"/>
</dbReference>
<dbReference type="STRING" id="314256.OG2516_06766"/>
<accession>Q2CGH3</accession>
<evidence type="ECO:0008006" key="3">
    <source>
        <dbReference type="Google" id="ProtNLM"/>
    </source>
</evidence>
<dbReference type="RefSeq" id="WP_007254879.1">
    <property type="nucleotide sequence ID" value="NZ_CH724107.1"/>
</dbReference>
<organism evidence="1 2">
    <name type="scientific">Oceanicola granulosus (strain ATCC BAA-861 / DSM 15982 / KCTC 12143 / HTCC2516)</name>
    <dbReference type="NCBI Taxonomy" id="314256"/>
    <lineage>
        <taxon>Bacteria</taxon>
        <taxon>Pseudomonadati</taxon>
        <taxon>Pseudomonadota</taxon>
        <taxon>Alphaproteobacteria</taxon>
        <taxon>Rhodobacterales</taxon>
        <taxon>Roseobacteraceae</taxon>
        <taxon>Oceanicola</taxon>
    </lineage>
</organism>
<comment type="caution">
    <text evidence="1">The sequence shown here is derived from an EMBL/GenBank/DDBJ whole genome shotgun (WGS) entry which is preliminary data.</text>
</comment>